<dbReference type="AlphaFoldDB" id="A0A813LQN7"/>
<comment type="caution">
    <text evidence="3">The sequence shown here is derived from an EMBL/GenBank/DDBJ whole genome shotgun (WGS) entry which is preliminary data.</text>
</comment>
<evidence type="ECO:0000256" key="1">
    <source>
        <dbReference type="SAM" id="MobiDB-lite"/>
    </source>
</evidence>
<feature type="region of interest" description="Disordered" evidence="1">
    <location>
        <begin position="50"/>
        <end position="69"/>
    </location>
</feature>
<dbReference type="OrthoDB" id="493527at2759"/>
<reference evidence="3" key="1">
    <citation type="submission" date="2021-02" db="EMBL/GenBank/DDBJ databases">
        <authorList>
            <person name="Dougan E. K."/>
            <person name="Rhodes N."/>
            <person name="Thang M."/>
            <person name="Chan C."/>
        </authorList>
    </citation>
    <scope>NUCLEOTIDE SEQUENCE</scope>
</reference>
<accession>A0A813LQN7</accession>
<feature type="compositionally biased region" description="Low complexity" evidence="1">
    <location>
        <begin position="120"/>
        <end position="134"/>
    </location>
</feature>
<keyword evidence="5" id="KW-1185">Reference proteome</keyword>
<feature type="region of interest" description="Disordered" evidence="1">
    <location>
        <begin position="120"/>
        <end position="186"/>
    </location>
</feature>
<evidence type="ECO:0000313" key="4">
    <source>
        <dbReference type="Proteomes" id="UP000626109"/>
    </source>
</evidence>
<dbReference type="Proteomes" id="UP000654075">
    <property type="component" value="Unassembled WGS sequence"/>
</dbReference>
<dbReference type="Proteomes" id="UP000626109">
    <property type="component" value="Unassembled WGS sequence"/>
</dbReference>
<feature type="compositionally biased region" description="Acidic residues" evidence="1">
    <location>
        <begin position="163"/>
        <end position="175"/>
    </location>
</feature>
<evidence type="ECO:0000313" key="2">
    <source>
        <dbReference type="EMBL" id="CAE8595035.1"/>
    </source>
</evidence>
<protein>
    <submittedName>
        <fullName evidence="3">Uncharacterized protein</fullName>
    </submittedName>
</protein>
<feature type="compositionally biased region" description="Basic and acidic residues" evidence="1">
    <location>
        <begin position="177"/>
        <end position="186"/>
    </location>
</feature>
<feature type="non-terminal residue" evidence="3">
    <location>
        <position position="186"/>
    </location>
</feature>
<dbReference type="EMBL" id="CAJNNW010036564">
    <property type="protein sequence ID" value="CAE8735597.1"/>
    <property type="molecule type" value="Genomic_DNA"/>
</dbReference>
<name>A0A813LQN7_POLGL</name>
<proteinExistence type="predicted"/>
<organism evidence="3 4">
    <name type="scientific">Polarella glacialis</name>
    <name type="common">Dinoflagellate</name>
    <dbReference type="NCBI Taxonomy" id="89957"/>
    <lineage>
        <taxon>Eukaryota</taxon>
        <taxon>Sar</taxon>
        <taxon>Alveolata</taxon>
        <taxon>Dinophyceae</taxon>
        <taxon>Suessiales</taxon>
        <taxon>Suessiaceae</taxon>
        <taxon>Polarella</taxon>
    </lineage>
</organism>
<evidence type="ECO:0000313" key="5">
    <source>
        <dbReference type="Proteomes" id="UP000654075"/>
    </source>
</evidence>
<dbReference type="EMBL" id="CAJNNV010007525">
    <property type="protein sequence ID" value="CAE8595035.1"/>
    <property type="molecule type" value="Genomic_DNA"/>
</dbReference>
<sequence length="186" mass="19572">ASAAVALWDCSSSGFRRNDATIRAEADSFILVAGDGPTLGWPGWGETSRYPGTAEPHWSQQPPESGPSVGNGMVVWLDVSGACPAWPLALPVKSPPASSPSLLASAGLAAASWPGLKARISPPQWQQRKPQWQPEAPAKAQEPERSQSAQLPTFGAGPGPEPELVESETEAESVEEVAQREDVPTE</sequence>
<gene>
    <name evidence="2" type="ORF">PGLA1383_LOCUS13555</name>
    <name evidence="3" type="ORF">PGLA2088_LOCUS47921</name>
</gene>
<evidence type="ECO:0000313" key="3">
    <source>
        <dbReference type="EMBL" id="CAE8735597.1"/>
    </source>
</evidence>
<feature type="non-terminal residue" evidence="3">
    <location>
        <position position="1"/>
    </location>
</feature>